<proteinExistence type="predicted"/>
<sequence length="73" mass="8463">MLSYDKMTTLSVGSQDQLDGMAISHKFKFVDDLYQNVRNVGYIYLSYFSLFVCVNISKFDNSTTVSWKDMINK</sequence>
<evidence type="ECO:0000313" key="1">
    <source>
        <dbReference type="EMBL" id="QNO54948.1"/>
    </source>
</evidence>
<dbReference type="EMBL" id="MT631599">
    <property type="protein sequence ID" value="QNO54948.1"/>
    <property type="molecule type" value="Genomic_DNA"/>
</dbReference>
<accession>A0A7G9Z3W4</accession>
<name>A0A7G9Z3W4_9EURY</name>
<protein>
    <submittedName>
        <fullName evidence="1">Uncharacterized protein</fullName>
    </submittedName>
</protein>
<reference evidence="1" key="1">
    <citation type="submission" date="2020-06" db="EMBL/GenBank/DDBJ databases">
        <title>Unique genomic features of the anaerobic methanotrophic archaea.</title>
        <authorList>
            <person name="Chadwick G.L."/>
            <person name="Skennerton C.T."/>
            <person name="Laso-Perez R."/>
            <person name="Leu A.O."/>
            <person name="Speth D.R."/>
            <person name="Yu H."/>
            <person name="Morgan-Lang C."/>
            <person name="Hatzenpichler R."/>
            <person name="Goudeau D."/>
            <person name="Malmstrom R."/>
            <person name="Brazelton W.J."/>
            <person name="Woyke T."/>
            <person name="Hallam S.J."/>
            <person name="Tyson G.W."/>
            <person name="Wegener G."/>
            <person name="Boetius A."/>
            <person name="Orphan V."/>
        </authorList>
    </citation>
    <scope>NUCLEOTIDE SEQUENCE</scope>
</reference>
<dbReference type="AlphaFoldDB" id="A0A7G9Z3W4"/>
<organism evidence="1">
    <name type="scientific">Candidatus Methanophaga sp. ANME-1 ERB7</name>
    <dbReference type="NCBI Taxonomy" id="2759913"/>
    <lineage>
        <taxon>Archaea</taxon>
        <taxon>Methanobacteriati</taxon>
        <taxon>Methanobacteriota</taxon>
        <taxon>Stenosarchaea group</taxon>
        <taxon>Methanomicrobia</taxon>
        <taxon>Candidatus Methanophagales</taxon>
        <taxon>Candidatus Methanophagaceae</taxon>
        <taxon>Candidatus Methanophaga</taxon>
    </lineage>
</organism>
<gene>
    <name evidence="1" type="ORF">MCEIKFBD_00009</name>
</gene>